<proteinExistence type="predicted"/>
<evidence type="ECO:0000256" key="1">
    <source>
        <dbReference type="ARBA" id="ARBA00022448"/>
    </source>
</evidence>
<dbReference type="PANTHER" id="PTHR42794:SF1">
    <property type="entry name" value="HEMIN IMPORT ATP-BINDING PROTEIN HMUV"/>
    <property type="match status" value="1"/>
</dbReference>
<dbReference type="EC" id="3.6.3.-" evidence="6"/>
<keyword evidence="2" id="KW-0547">Nucleotide-binding</keyword>
<evidence type="ECO:0000313" key="6">
    <source>
        <dbReference type="EMBL" id="VFA97697.1"/>
    </source>
</evidence>
<evidence type="ECO:0000313" key="7">
    <source>
        <dbReference type="Proteomes" id="UP000290439"/>
    </source>
</evidence>
<reference evidence="6 7" key="1">
    <citation type="submission" date="2019-02" db="EMBL/GenBank/DDBJ databases">
        <authorList>
            <consortium name="Pathogen Informatics"/>
        </authorList>
    </citation>
    <scope>NUCLEOTIDE SEQUENCE [LARGE SCALE GENOMIC DNA]</scope>
    <source>
        <strain evidence="6 7">3012STDY6756504</strain>
    </source>
</reference>
<dbReference type="NCBIfam" id="NF010068">
    <property type="entry name" value="PRK13548.1"/>
    <property type="match status" value="1"/>
</dbReference>
<dbReference type="FunFam" id="3.40.50.300:FF:000134">
    <property type="entry name" value="Iron-enterobactin ABC transporter ATP-binding protein"/>
    <property type="match status" value="1"/>
</dbReference>
<dbReference type="GO" id="GO:0005524">
    <property type="term" value="F:ATP binding"/>
    <property type="evidence" value="ECO:0007669"/>
    <property type="project" value="UniProtKB-KW"/>
</dbReference>
<name>A0A4U8W692_9NOCA</name>
<dbReference type="CDD" id="cd03214">
    <property type="entry name" value="ABC_Iron-Siderophores_B12_Hemin"/>
    <property type="match status" value="1"/>
</dbReference>
<dbReference type="PROSITE" id="PS50893">
    <property type="entry name" value="ABC_TRANSPORTER_2"/>
    <property type="match status" value="1"/>
</dbReference>
<dbReference type="InterPro" id="IPR017871">
    <property type="entry name" value="ABC_transporter-like_CS"/>
</dbReference>
<evidence type="ECO:0000256" key="4">
    <source>
        <dbReference type="ARBA" id="ARBA00022967"/>
    </source>
</evidence>
<dbReference type="InterPro" id="IPR003593">
    <property type="entry name" value="AAA+_ATPase"/>
</dbReference>
<dbReference type="InterPro" id="IPR003439">
    <property type="entry name" value="ABC_transporter-like_ATP-bd"/>
</dbReference>
<dbReference type="SUPFAM" id="SSF52540">
    <property type="entry name" value="P-loop containing nucleoside triphosphate hydrolases"/>
    <property type="match status" value="1"/>
</dbReference>
<keyword evidence="4" id="KW-1278">Translocase</keyword>
<evidence type="ECO:0000259" key="5">
    <source>
        <dbReference type="PROSITE" id="PS50893"/>
    </source>
</evidence>
<accession>A0A4U8W692</accession>
<protein>
    <submittedName>
        <fullName evidence="6">Hemin import ATP-binding protein HmuV</fullName>
        <ecNumber evidence="6">3.6.3.-</ecNumber>
    </submittedName>
</protein>
<dbReference type="EMBL" id="LR215973">
    <property type="protein sequence ID" value="VFA97697.1"/>
    <property type="molecule type" value="Genomic_DNA"/>
</dbReference>
<dbReference type="Pfam" id="PF00005">
    <property type="entry name" value="ABC_tran"/>
    <property type="match status" value="1"/>
</dbReference>
<organism evidence="6 7">
    <name type="scientific">Nocardia cyriacigeorgica</name>
    <dbReference type="NCBI Taxonomy" id="135487"/>
    <lineage>
        <taxon>Bacteria</taxon>
        <taxon>Bacillati</taxon>
        <taxon>Actinomycetota</taxon>
        <taxon>Actinomycetes</taxon>
        <taxon>Mycobacteriales</taxon>
        <taxon>Nocardiaceae</taxon>
        <taxon>Nocardia</taxon>
    </lineage>
</organism>
<keyword evidence="3 6" id="KW-0067">ATP-binding</keyword>
<feature type="domain" description="ABC transporter" evidence="5">
    <location>
        <begin position="62"/>
        <end position="300"/>
    </location>
</feature>
<evidence type="ECO:0000256" key="2">
    <source>
        <dbReference type="ARBA" id="ARBA00022741"/>
    </source>
</evidence>
<dbReference type="PANTHER" id="PTHR42794">
    <property type="entry name" value="HEMIN IMPORT ATP-BINDING PROTEIN HMUV"/>
    <property type="match status" value="1"/>
</dbReference>
<keyword evidence="1" id="KW-0813">Transport</keyword>
<dbReference type="InterPro" id="IPR027417">
    <property type="entry name" value="P-loop_NTPase"/>
</dbReference>
<gene>
    <name evidence="6" type="primary">hmuV</name>
    <name evidence="6" type="ORF">NCTC10797_01461</name>
</gene>
<dbReference type="SMART" id="SM00382">
    <property type="entry name" value="AAA"/>
    <property type="match status" value="1"/>
</dbReference>
<dbReference type="PROSITE" id="PS00211">
    <property type="entry name" value="ABC_TRANSPORTER_1"/>
    <property type="match status" value="1"/>
</dbReference>
<dbReference type="AlphaFoldDB" id="A0A4U8W692"/>
<sequence>MRYAAPPLECAQRHARSACGDLGGEHVIDGGERVTGLKTGLEAVLARAHELPSPPARGAVTLRARGVSVDRRGGGAKARRVLAEVDFEVAAGEVVALVGPNGAGKSTLLAALAGELDPTEGSVELDGRPLTQWTPLDMARRRAVLPQSHTVGFPFSAGAVVAMGRAPWQRTALRERDQEIIAASMAATDVTHLAEQAFPTLSGGERARVALARVLAQDTATLLLDEPTAALDLGHQETVLRLADERAAAGAAVVIVLHDLGVAAAYADRVAVLDAGRIAADGPPRDVLTTELLTRVYQYPVEVLDHPVTGAQLVLPVRGGGGE</sequence>
<evidence type="ECO:0000256" key="3">
    <source>
        <dbReference type="ARBA" id="ARBA00022840"/>
    </source>
</evidence>
<keyword evidence="6" id="KW-0378">Hydrolase</keyword>
<dbReference type="Proteomes" id="UP000290439">
    <property type="component" value="Chromosome"/>
</dbReference>
<dbReference type="Gene3D" id="3.40.50.300">
    <property type="entry name" value="P-loop containing nucleotide triphosphate hydrolases"/>
    <property type="match status" value="1"/>
</dbReference>
<dbReference type="GO" id="GO:0016887">
    <property type="term" value="F:ATP hydrolysis activity"/>
    <property type="evidence" value="ECO:0007669"/>
    <property type="project" value="InterPro"/>
</dbReference>